<dbReference type="RefSeq" id="WP_108633553.1">
    <property type="nucleotide sequence ID" value="NZ_QCXX01000002.1"/>
</dbReference>
<sequence>MNIKYILSLACTATFVNLHAQENPNISYSKEKETALKLHTSAFLGELDLPAVGNTELGYFYEGGDFRHPFTGKSKQGLNFSTEKFQRTGDWTLYGHFNFTTLKEKQLPYASLVNPIRDNPYQIVDSLKGDWNKQFYAMSLKVASPRFAGGRMRAGLDLSYQVATGARQMDPRSLDTENKIQLAPNISYRISKRHQLGLAGMYNYHKNDLRLTRANENQQYNIYKLLGLAEYMGAAPLLMTGDIYRNYITNAYGSEVSYRYEGDQLRWLLSGRYLHHNEKVTDGVTYPMKAGKHTSDHYTLLSALDLKRGTYNHHFDLNLSYTDISDTEYQQLQRADDRSYETIFEGTLHTAVRSQASLGYMLAKETSAYRSDWFAKASVSYSGWDNRYALPQSMEIIDRVDIGLRFNKALSRWVFDLASNYSFAVKNEWNYTDKDYSSNFVANNVALPIYQYLSQDRVINALSIQYRLASFGRNNNQLYVKGSGSLETALSGATGPFEKGQSRYMASLTVGLLTF</sequence>
<feature type="domain" description="DUF6850" evidence="1">
    <location>
        <begin position="42"/>
        <end position="512"/>
    </location>
</feature>
<accession>A0A363NWQ9</accession>
<dbReference type="EMBL" id="QCXX01000002">
    <property type="protein sequence ID" value="PUV25219.1"/>
    <property type="molecule type" value="Genomic_DNA"/>
</dbReference>
<comment type="caution">
    <text evidence="2">The sequence shown here is derived from an EMBL/GenBank/DDBJ whole genome shotgun (WGS) entry which is preliminary data.</text>
</comment>
<evidence type="ECO:0000259" key="1">
    <source>
        <dbReference type="Pfam" id="PF21012"/>
    </source>
</evidence>
<dbReference type="OrthoDB" id="662051at2"/>
<dbReference type="InterPro" id="IPR049236">
    <property type="entry name" value="DUF6850"/>
</dbReference>
<evidence type="ECO:0000313" key="3">
    <source>
        <dbReference type="Proteomes" id="UP000250831"/>
    </source>
</evidence>
<evidence type="ECO:0000313" key="2">
    <source>
        <dbReference type="EMBL" id="PUV25219.1"/>
    </source>
</evidence>
<organism evidence="2 3">
    <name type="scientific">Sphingobacterium athyrii</name>
    <dbReference type="NCBI Taxonomy" id="2152717"/>
    <lineage>
        <taxon>Bacteria</taxon>
        <taxon>Pseudomonadati</taxon>
        <taxon>Bacteroidota</taxon>
        <taxon>Sphingobacteriia</taxon>
        <taxon>Sphingobacteriales</taxon>
        <taxon>Sphingobacteriaceae</taxon>
        <taxon>Sphingobacterium</taxon>
    </lineage>
</organism>
<gene>
    <name evidence="2" type="ORF">DCO56_09810</name>
</gene>
<reference evidence="2 3" key="1">
    <citation type="submission" date="2018-04" db="EMBL/GenBank/DDBJ databases">
        <title>Sphingobacterium sp. M46 Genome.</title>
        <authorList>
            <person name="Cheng J."/>
            <person name="Li Y."/>
        </authorList>
    </citation>
    <scope>NUCLEOTIDE SEQUENCE [LARGE SCALE GENOMIC DNA]</scope>
    <source>
        <strain evidence="2 3">M46</strain>
    </source>
</reference>
<protein>
    <recommendedName>
        <fullName evidence="1">DUF6850 domain-containing protein</fullName>
    </recommendedName>
</protein>
<proteinExistence type="predicted"/>
<dbReference type="Proteomes" id="UP000250831">
    <property type="component" value="Unassembled WGS sequence"/>
</dbReference>
<keyword evidence="3" id="KW-1185">Reference proteome</keyword>
<name>A0A363NWQ9_9SPHI</name>
<dbReference type="Pfam" id="PF21012">
    <property type="entry name" value="DUF6850"/>
    <property type="match status" value="1"/>
</dbReference>
<dbReference type="AlphaFoldDB" id="A0A363NWQ9"/>